<dbReference type="Pfam" id="PF13508">
    <property type="entry name" value="Acetyltransf_7"/>
    <property type="match status" value="1"/>
</dbReference>
<dbReference type="GO" id="GO:0016747">
    <property type="term" value="F:acyltransferase activity, transferring groups other than amino-acyl groups"/>
    <property type="evidence" value="ECO:0007669"/>
    <property type="project" value="InterPro"/>
</dbReference>
<evidence type="ECO:0000259" key="3">
    <source>
        <dbReference type="PROSITE" id="PS51186"/>
    </source>
</evidence>
<feature type="domain" description="N-acetyltransferase" evidence="3">
    <location>
        <begin position="6"/>
        <end position="150"/>
    </location>
</feature>
<evidence type="ECO:0000256" key="2">
    <source>
        <dbReference type="ARBA" id="ARBA00023315"/>
    </source>
</evidence>
<proteinExistence type="predicted"/>
<dbReference type="InterPro" id="IPR016181">
    <property type="entry name" value="Acyl_CoA_acyltransferase"/>
</dbReference>
<name>A0AAX1UHZ4_CERSP</name>
<keyword evidence="2" id="KW-0012">Acyltransferase</keyword>
<dbReference type="Proteomes" id="UP000266305">
    <property type="component" value="Unassembled WGS sequence"/>
</dbReference>
<dbReference type="RefSeq" id="WP_119000817.1">
    <property type="nucleotide sequence ID" value="NZ_QWGP01000021.1"/>
</dbReference>
<evidence type="ECO:0000256" key="1">
    <source>
        <dbReference type="ARBA" id="ARBA00022679"/>
    </source>
</evidence>
<dbReference type="SUPFAM" id="SSF55729">
    <property type="entry name" value="Acyl-CoA N-acyltransferases (Nat)"/>
    <property type="match status" value="1"/>
</dbReference>
<accession>A0AAX1UHZ4</accession>
<organism evidence="4 5">
    <name type="scientific">Cereibacter sphaeroides</name>
    <name type="common">Rhodobacter sphaeroides</name>
    <dbReference type="NCBI Taxonomy" id="1063"/>
    <lineage>
        <taxon>Bacteria</taxon>
        <taxon>Pseudomonadati</taxon>
        <taxon>Pseudomonadota</taxon>
        <taxon>Alphaproteobacteria</taxon>
        <taxon>Rhodobacterales</taxon>
        <taxon>Paracoccaceae</taxon>
        <taxon>Cereibacter</taxon>
    </lineage>
</organism>
<gene>
    <name evidence="4" type="ORF">D1114_16290</name>
</gene>
<evidence type="ECO:0000313" key="5">
    <source>
        <dbReference type="Proteomes" id="UP000266305"/>
    </source>
</evidence>
<evidence type="ECO:0000313" key="4">
    <source>
        <dbReference type="EMBL" id="RHZ92763.1"/>
    </source>
</evidence>
<dbReference type="PROSITE" id="PS51186">
    <property type="entry name" value="GNAT"/>
    <property type="match status" value="1"/>
</dbReference>
<reference evidence="4 5" key="1">
    <citation type="submission" date="2018-08" db="EMBL/GenBank/DDBJ databases">
        <title>Draft genome sequence of Rhodobacter sphaeroides FY.</title>
        <authorList>
            <person name="Rayyan A."/>
            <person name="Meyer T.E."/>
            <person name="Kyndt J.A."/>
        </authorList>
    </citation>
    <scope>NUCLEOTIDE SEQUENCE [LARGE SCALE GENOMIC DNA]</scope>
    <source>
        <strain evidence="4 5">FY</strain>
    </source>
</reference>
<dbReference type="PANTHER" id="PTHR43800">
    <property type="entry name" value="PEPTIDYL-LYSINE N-ACETYLTRANSFERASE YJAB"/>
    <property type="match status" value="1"/>
</dbReference>
<protein>
    <submittedName>
        <fullName evidence="4">GNAT family N-acetyltransferase</fullName>
    </submittedName>
</protein>
<comment type="caution">
    <text evidence="4">The sequence shown here is derived from an EMBL/GenBank/DDBJ whole genome shotgun (WGS) entry which is preliminary data.</text>
</comment>
<dbReference type="CDD" id="cd04301">
    <property type="entry name" value="NAT_SF"/>
    <property type="match status" value="1"/>
</dbReference>
<sequence length="150" mass="16734">MGTLNILIRPYDAATDLKRLSDIWFDASMAAHPFIGEARLVEQRQLIEEDYLPTAETWVACHEREAVGFISLLGSFIGGLFVAPDRQGKGVGRKLVSHALARHGELSLEVYTANEQAVRFYSSLGFRELSRRDVDDFGSPFPNASLHLKV</sequence>
<dbReference type="AlphaFoldDB" id="A0AAX1UHZ4"/>
<dbReference type="PANTHER" id="PTHR43800:SF1">
    <property type="entry name" value="PEPTIDYL-LYSINE N-ACETYLTRANSFERASE YJAB"/>
    <property type="match status" value="1"/>
</dbReference>
<keyword evidence="1" id="KW-0808">Transferase</keyword>
<dbReference type="InterPro" id="IPR000182">
    <property type="entry name" value="GNAT_dom"/>
</dbReference>
<dbReference type="Gene3D" id="3.40.630.30">
    <property type="match status" value="1"/>
</dbReference>
<dbReference type="EMBL" id="QWGP01000021">
    <property type="protein sequence ID" value="RHZ92763.1"/>
    <property type="molecule type" value="Genomic_DNA"/>
</dbReference>